<protein>
    <recommendedName>
        <fullName evidence="1">NAD(P)-binding domain-containing protein</fullName>
    </recommendedName>
</protein>
<proteinExistence type="predicted"/>
<name>A0ABX0SQP2_9PSEU</name>
<feature type="domain" description="NAD(P)-binding" evidence="1">
    <location>
        <begin position="8"/>
        <end position="189"/>
    </location>
</feature>
<dbReference type="RefSeq" id="WP_167111845.1">
    <property type="nucleotide sequence ID" value="NZ_JAANOU010000001.1"/>
</dbReference>
<dbReference type="Proteomes" id="UP000754495">
    <property type="component" value="Unassembled WGS sequence"/>
</dbReference>
<evidence type="ECO:0000313" key="2">
    <source>
        <dbReference type="EMBL" id="NIH78945.1"/>
    </source>
</evidence>
<reference evidence="2 3" key="1">
    <citation type="submission" date="2020-03" db="EMBL/GenBank/DDBJ databases">
        <title>Sequencing the genomes of 1000 actinobacteria strains.</title>
        <authorList>
            <person name="Klenk H.-P."/>
        </authorList>
    </citation>
    <scope>NUCLEOTIDE SEQUENCE [LARGE SCALE GENOMIC DNA]</scope>
    <source>
        <strain evidence="2 3">DSM 45668</strain>
    </source>
</reference>
<dbReference type="InterPro" id="IPR016040">
    <property type="entry name" value="NAD(P)-bd_dom"/>
</dbReference>
<dbReference type="PANTHER" id="PTHR43355:SF2">
    <property type="entry name" value="FLAVIN REDUCTASE (NADPH)"/>
    <property type="match status" value="1"/>
</dbReference>
<keyword evidence="3" id="KW-1185">Reference proteome</keyword>
<organism evidence="2 3">
    <name type="scientific">Amycolatopsis viridis</name>
    <dbReference type="NCBI Taxonomy" id="185678"/>
    <lineage>
        <taxon>Bacteria</taxon>
        <taxon>Bacillati</taxon>
        <taxon>Actinomycetota</taxon>
        <taxon>Actinomycetes</taxon>
        <taxon>Pseudonocardiales</taxon>
        <taxon>Pseudonocardiaceae</taxon>
        <taxon>Amycolatopsis</taxon>
    </lineage>
</organism>
<comment type="caution">
    <text evidence="2">The sequence shown here is derived from an EMBL/GenBank/DDBJ whole genome shotgun (WGS) entry which is preliminary data.</text>
</comment>
<dbReference type="EMBL" id="JAANOU010000001">
    <property type="protein sequence ID" value="NIH78945.1"/>
    <property type="molecule type" value="Genomic_DNA"/>
</dbReference>
<evidence type="ECO:0000313" key="3">
    <source>
        <dbReference type="Proteomes" id="UP000754495"/>
    </source>
</evidence>
<dbReference type="PANTHER" id="PTHR43355">
    <property type="entry name" value="FLAVIN REDUCTASE (NADPH)"/>
    <property type="match status" value="1"/>
</dbReference>
<sequence length="206" mass="21099">MSRIVVFGAGGRAGRQVVTEASGRGHDVTAVVRDPAQHAAPDGVELVAGDVTDPAAVAALVKDQDAVISAAAVYGEGTDPHAFFTESARALVAAAPARLVVVGIASLAADASGQAWMDAPGFPAEFRPFSAAHAAGLAVLRDSEVNWLYVSPAGDFDHSAGRTGAYRVAPHGNPADRISYADFAIALVDEALNGRHQRQHVVISGA</sequence>
<dbReference type="Gene3D" id="3.40.50.720">
    <property type="entry name" value="NAD(P)-binding Rossmann-like Domain"/>
    <property type="match status" value="1"/>
</dbReference>
<dbReference type="Pfam" id="PF13460">
    <property type="entry name" value="NAD_binding_10"/>
    <property type="match status" value="1"/>
</dbReference>
<gene>
    <name evidence="2" type="ORF">FHX46_001475</name>
</gene>
<dbReference type="SUPFAM" id="SSF51735">
    <property type="entry name" value="NAD(P)-binding Rossmann-fold domains"/>
    <property type="match status" value="1"/>
</dbReference>
<dbReference type="InterPro" id="IPR036291">
    <property type="entry name" value="NAD(P)-bd_dom_sf"/>
</dbReference>
<accession>A0ABX0SQP2</accession>
<evidence type="ECO:0000259" key="1">
    <source>
        <dbReference type="Pfam" id="PF13460"/>
    </source>
</evidence>
<dbReference type="InterPro" id="IPR051606">
    <property type="entry name" value="Polyketide_Oxido-like"/>
</dbReference>